<evidence type="ECO:0000256" key="1">
    <source>
        <dbReference type="ARBA" id="ARBA00004651"/>
    </source>
</evidence>
<reference evidence="9 10" key="1">
    <citation type="submission" date="2015-02" db="EMBL/GenBank/DDBJ databases">
        <title>Draft genome sequences of ten Microbacterium spp. with emphasis on heavy metal contaminated environments.</title>
        <authorList>
            <person name="Corretto E."/>
        </authorList>
    </citation>
    <scope>NUCLEOTIDE SEQUENCE [LARGE SCALE GENOMIC DNA]</scope>
    <source>
        <strain evidence="9 10">DSM 23848</strain>
    </source>
</reference>
<dbReference type="EMBL" id="JYIT01000063">
    <property type="protein sequence ID" value="KJL26591.1"/>
    <property type="molecule type" value="Genomic_DNA"/>
</dbReference>
<evidence type="ECO:0000256" key="3">
    <source>
        <dbReference type="ARBA" id="ARBA00022475"/>
    </source>
</evidence>
<feature type="transmembrane region" description="Helical" evidence="7">
    <location>
        <begin position="280"/>
        <end position="303"/>
    </location>
</feature>
<evidence type="ECO:0000256" key="2">
    <source>
        <dbReference type="ARBA" id="ARBA00022448"/>
    </source>
</evidence>
<keyword evidence="10" id="KW-1185">Reference proteome</keyword>
<sequence length="317" mass="33167">MLRWIGSRLLAAVVAMLIASIIIYGSLKLVPGDPLAAITSGRRLSPEQRATLRETLGLDEGFVTGYLRWLGGVLHGDFGQSLVYGSSVNDLIASRLPTTITLVIYAAILALVVGLVIALVSATRPGVLDRIGLVVTSVSIATPSFVVALILIGVFSVQLQLFPATGSGADGGLADMVYHLTLPAITLAIVTFGLIARVSRAAFREELDSEHVEVARSRGVASGNILRKHVIRNSLGPIMTLTALLIASLFIGTAVVESAFGVDGVGALLVTTIGRRDFPVVQAISLMSVALFVLTSTLADLALPLIDPRVRAVGALT</sequence>
<dbReference type="Gene3D" id="1.10.3720.10">
    <property type="entry name" value="MetI-like"/>
    <property type="match status" value="1"/>
</dbReference>
<organism evidence="9 10">
    <name type="scientific">Microbacterium azadirachtae</name>
    <dbReference type="NCBI Taxonomy" id="582680"/>
    <lineage>
        <taxon>Bacteria</taxon>
        <taxon>Bacillati</taxon>
        <taxon>Actinomycetota</taxon>
        <taxon>Actinomycetes</taxon>
        <taxon>Micrococcales</taxon>
        <taxon>Microbacteriaceae</taxon>
        <taxon>Microbacterium</taxon>
    </lineage>
</organism>
<keyword evidence="5 7" id="KW-1133">Transmembrane helix</keyword>
<evidence type="ECO:0000313" key="10">
    <source>
        <dbReference type="Proteomes" id="UP000033448"/>
    </source>
</evidence>
<comment type="similarity">
    <text evidence="7">Belongs to the binding-protein-dependent transport system permease family.</text>
</comment>
<feature type="transmembrane region" description="Helical" evidence="7">
    <location>
        <begin position="235"/>
        <end position="260"/>
    </location>
</feature>
<dbReference type="Pfam" id="PF19300">
    <property type="entry name" value="BPD_transp_1_N"/>
    <property type="match status" value="1"/>
</dbReference>
<feature type="domain" description="ABC transmembrane type-1" evidence="8">
    <location>
        <begin position="96"/>
        <end position="299"/>
    </location>
</feature>
<comment type="subcellular location">
    <subcellularLocation>
        <location evidence="1 7">Cell membrane</location>
        <topology evidence="1 7">Multi-pass membrane protein</topology>
    </subcellularLocation>
</comment>
<dbReference type="Proteomes" id="UP000033448">
    <property type="component" value="Unassembled WGS sequence"/>
</dbReference>
<evidence type="ECO:0000259" key="8">
    <source>
        <dbReference type="PROSITE" id="PS50928"/>
    </source>
</evidence>
<comment type="caution">
    <text evidence="9">The sequence shown here is derived from an EMBL/GenBank/DDBJ whole genome shotgun (WGS) entry which is preliminary data.</text>
</comment>
<name>A0A0F0L4W9_9MICO</name>
<dbReference type="PROSITE" id="PS50928">
    <property type="entry name" value="ABC_TM1"/>
    <property type="match status" value="1"/>
</dbReference>
<proteinExistence type="inferred from homology"/>
<gene>
    <name evidence="9" type="primary">gsiC_4</name>
    <name evidence="9" type="ORF">RL72_00923</name>
</gene>
<dbReference type="SUPFAM" id="SSF161098">
    <property type="entry name" value="MetI-like"/>
    <property type="match status" value="1"/>
</dbReference>
<evidence type="ECO:0000313" key="9">
    <source>
        <dbReference type="EMBL" id="KJL26591.1"/>
    </source>
</evidence>
<dbReference type="InterPro" id="IPR045621">
    <property type="entry name" value="BPD_transp_1_N"/>
</dbReference>
<keyword evidence="4 7" id="KW-0812">Transmembrane</keyword>
<evidence type="ECO:0000256" key="4">
    <source>
        <dbReference type="ARBA" id="ARBA00022692"/>
    </source>
</evidence>
<dbReference type="PANTHER" id="PTHR43163:SF6">
    <property type="entry name" value="DIPEPTIDE TRANSPORT SYSTEM PERMEASE PROTEIN DPPB-RELATED"/>
    <property type="match status" value="1"/>
</dbReference>
<dbReference type="AlphaFoldDB" id="A0A0F0L4W9"/>
<dbReference type="Pfam" id="PF00528">
    <property type="entry name" value="BPD_transp_1"/>
    <property type="match status" value="1"/>
</dbReference>
<evidence type="ECO:0000256" key="7">
    <source>
        <dbReference type="RuleBase" id="RU363032"/>
    </source>
</evidence>
<evidence type="ECO:0000256" key="5">
    <source>
        <dbReference type="ARBA" id="ARBA00022989"/>
    </source>
</evidence>
<feature type="transmembrane region" description="Helical" evidence="7">
    <location>
        <begin position="132"/>
        <end position="156"/>
    </location>
</feature>
<feature type="transmembrane region" description="Helical" evidence="7">
    <location>
        <begin position="9"/>
        <end position="27"/>
    </location>
</feature>
<accession>A0A0F0L4W9</accession>
<feature type="transmembrane region" description="Helical" evidence="7">
    <location>
        <begin position="176"/>
        <end position="196"/>
    </location>
</feature>
<keyword evidence="6 7" id="KW-0472">Membrane</keyword>
<dbReference type="GO" id="GO:0055085">
    <property type="term" value="P:transmembrane transport"/>
    <property type="evidence" value="ECO:0007669"/>
    <property type="project" value="InterPro"/>
</dbReference>
<dbReference type="GO" id="GO:0005886">
    <property type="term" value="C:plasma membrane"/>
    <property type="evidence" value="ECO:0007669"/>
    <property type="project" value="UniProtKB-SubCell"/>
</dbReference>
<feature type="transmembrane region" description="Helical" evidence="7">
    <location>
        <begin position="100"/>
        <end position="120"/>
    </location>
</feature>
<keyword evidence="3" id="KW-1003">Cell membrane</keyword>
<protein>
    <submittedName>
        <fullName evidence="9">Glutathione transport system permease protein GsiC</fullName>
    </submittedName>
</protein>
<evidence type="ECO:0000256" key="6">
    <source>
        <dbReference type="ARBA" id="ARBA00023136"/>
    </source>
</evidence>
<dbReference type="PANTHER" id="PTHR43163">
    <property type="entry name" value="DIPEPTIDE TRANSPORT SYSTEM PERMEASE PROTEIN DPPB-RELATED"/>
    <property type="match status" value="1"/>
</dbReference>
<dbReference type="InterPro" id="IPR035906">
    <property type="entry name" value="MetI-like_sf"/>
</dbReference>
<dbReference type="CDD" id="cd06261">
    <property type="entry name" value="TM_PBP2"/>
    <property type="match status" value="1"/>
</dbReference>
<dbReference type="PATRIC" id="fig|582680.7.peg.956"/>
<keyword evidence="2 7" id="KW-0813">Transport</keyword>
<dbReference type="InterPro" id="IPR000515">
    <property type="entry name" value="MetI-like"/>
</dbReference>